<protein>
    <submittedName>
        <fullName evidence="1">Integrating conjugative element protein</fullName>
    </submittedName>
</protein>
<sequence length="203" mass="23204">MPGVTLLSDIRITLHTRIAAGLWQAQPTSLPLCLALLNRLLRAERHDDPWAAHWLTHIRLRLDVLNYLLQQKHGLLARRFAGLPEAINTPLGHNPEPMQFTLPLALLTPPGSRLMQIVAEYDRLVCRALLAWRLDLISQEEKSDVLSTFPRLIRQLYSYVNRFRTTGVTRNDVRHNTPLAQGVARRLGQLPKRLLADIQRDAE</sequence>
<proteinExistence type="predicted"/>
<organism evidence="1 2">
    <name type="scientific">Salmonella enterica</name>
    <name type="common">Salmonella choleraesuis</name>
    <dbReference type="NCBI Taxonomy" id="28901"/>
    <lineage>
        <taxon>Bacteria</taxon>
        <taxon>Pseudomonadati</taxon>
        <taxon>Pseudomonadota</taxon>
        <taxon>Gammaproteobacteria</taxon>
        <taxon>Enterobacterales</taxon>
        <taxon>Enterobacteriaceae</taxon>
        <taxon>Salmonella</taxon>
    </lineage>
</organism>
<dbReference type="AlphaFoldDB" id="A0A379QS62"/>
<evidence type="ECO:0000313" key="2">
    <source>
        <dbReference type="Proteomes" id="UP000254332"/>
    </source>
</evidence>
<gene>
    <name evidence="1" type="ORF">NCTC10718_00139</name>
</gene>
<name>A0A379QS62_SALER</name>
<evidence type="ECO:0000313" key="1">
    <source>
        <dbReference type="EMBL" id="SUF67489.1"/>
    </source>
</evidence>
<reference evidence="1 2" key="1">
    <citation type="submission" date="2018-06" db="EMBL/GenBank/DDBJ databases">
        <authorList>
            <consortium name="Pathogen Informatics"/>
            <person name="Doyle S."/>
        </authorList>
    </citation>
    <scope>NUCLEOTIDE SEQUENCE [LARGE SCALE GENOMIC DNA]</scope>
    <source>
        <strain evidence="1 2">NCTC10718</strain>
    </source>
</reference>
<dbReference type="Pfam" id="PF08900">
    <property type="entry name" value="AcaB"/>
    <property type="match status" value="1"/>
</dbReference>
<dbReference type="EMBL" id="UGWQ01000001">
    <property type="protein sequence ID" value="SUF67489.1"/>
    <property type="molecule type" value="Genomic_DNA"/>
</dbReference>
<dbReference type="Proteomes" id="UP000254332">
    <property type="component" value="Unassembled WGS sequence"/>
</dbReference>
<dbReference type="InterPro" id="IPR014996">
    <property type="entry name" value="AcaB"/>
</dbReference>
<accession>A0A379QS62</accession>